<comment type="caution">
    <text evidence="2">The sequence shown here is derived from an EMBL/GenBank/DDBJ whole genome shotgun (WGS) entry which is preliminary data.</text>
</comment>
<feature type="transmembrane region" description="Helical" evidence="1">
    <location>
        <begin position="48"/>
        <end position="71"/>
    </location>
</feature>
<dbReference type="EMBL" id="DRSK01000142">
    <property type="protein sequence ID" value="HHE07759.1"/>
    <property type="molecule type" value="Genomic_DNA"/>
</dbReference>
<keyword evidence="1" id="KW-1133">Transmembrane helix</keyword>
<accession>A0A7C5HPC2</accession>
<evidence type="ECO:0000256" key="1">
    <source>
        <dbReference type="SAM" id="Phobius"/>
    </source>
</evidence>
<organism evidence="2">
    <name type="scientific">Chlorobaculum parvum</name>
    <dbReference type="NCBI Taxonomy" id="274539"/>
    <lineage>
        <taxon>Bacteria</taxon>
        <taxon>Pseudomonadati</taxon>
        <taxon>Chlorobiota</taxon>
        <taxon>Chlorobiia</taxon>
        <taxon>Chlorobiales</taxon>
        <taxon>Chlorobiaceae</taxon>
        <taxon>Chlorobaculum</taxon>
    </lineage>
</organism>
<keyword evidence="1" id="KW-0472">Membrane</keyword>
<sequence>MKIFPNEEEKKRFMKHKLPLVFAVAWTPIVWMALTFMLGPLLERMVPVWQLVVLVIALATALAMVGIVRFFRFIGLRVFGE</sequence>
<dbReference type="Proteomes" id="UP000886059">
    <property type="component" value="Unassembled WGS sequence"/>
</dbReference>
<dbReference type="AlphaFoldDB" id="A0A7C5HPC2"/>
<feature type="transmembrane region" description="Helical" evidence="1">
    <location>
        <begin position="20"/>
        <end position="42"/>
    </location>
</feature>
<proteinExistence type="predicted"/>
<reference evidence="2" key="1">
    <citation type="journal article" date="2020" name="mSystems">
        <title>Genome- and Community-Level Interaction Insights into Carbon Utilization and Element Cycling Functions of Hydrothermarchaeota in Hydrothermal Sediment.</title>
        <authorList>
            <person name="Zhou Z."/>
            <person name="Liu Y."/>
            <person name="Xu W."/>
            <person name="Pan J."/>
            <person name="Luo Z.H."/>
            <person name="Li M."/>
        </authorList>
    </citation>
    <scope>NUCLEOTIDE SEQUENCE [LARGE SCALE GENOMIC DNA]</scope>
    <source>
        <strain evidence="2">HyVt-628</strain>
    </source>
</reference>
<keyword evidence="1" id="KW-0812">Transmembrane</keyword>
<evidence type="ECO:0000313" key="2">
    <source>
        <dbReference type="EMBL" id="HHE07759.1"/>
    </source>
</evidence>
<gene>
    <name evidence="2" type="ORF">ENL01_02440</name>
</gene>
<protein>
    <submittedName>
        <fullName evidence="2">Uncharacterized protein</fullName>
    </submittedName>
</protein>
<name>A0A7C5HPC2_9CHLB</name>